<dbReference type="GO" id="GO:0005615">
    <property type="term" value="C:extracellular space"/>
    <property type="evidence" value="ECO:0007669"/>
    <property type="project" value="TreeGrafter"/>
</dbReference>
<name>B4PBM6_DROYA</name>
<feature type="region of interest" description="Disordered" evidence="1">
    <location>
        <begin position="115"/>
        <end position="141"/>
    </location>
</feature>
<feature type="region of interest" description="Disordered" evidence="1">
    <location>
        <begin position="1"/>
        <end position="49"/>
    </location>
</feature>
<gene>
    <name evidence="2" type="primary">Dyak\GE12040</name>
    <name evidence="2" type="synonym">dyak_GLEANR_12326</name>
    <name evidence="2" type="synonym">GE12040</name>
    <name evidence="2" type="ORF">Dyak_GE12040</name>
</gene>
<feature type="compositionally biased region" description="Polar residues" evidence="1">
    <location>
        <begin position="11"/>
        <end position="25"/>
    </location>
</feature>
<dbReference type="HOGENOM" id="CLU_589602_0_0_1"/>
<dbReference type="EMBL" id="CM000158">
    <property type="protein sequence ID" value="EDW91510.1"/>
    <property type="molecule type" value="Genomic_DNA"/>
</dbReference>
<dbReference type="OMA" id="RQHNKCL"/>
<organism evidence="2 3">
    <name type="scientific">Drosophila yakuba</name>
    <name type="common">Fruit fly</name>
    <dbReference type="NCBI Taxonomy" id="7245"/>
    <lineage>
        <taxon>Eukaryota</taxon>
        <taxon>Metazoa</taxon>
        <taxon>Ecdysozoa</taxon>
        <taxon>Arthropoda</taxon>
        <taxon>Hexapoda</taxon>
        <taxon>Insecta</taxon>
        <taxon>Pterygota</taxon>
        <taxon>Neoptera</taxon>
        <taxon>Endopterygota</taxon>
        <taxon>Diptera</taxon>
        <taxon>Brachycera</taxon>
        <taxon>Muscomorpha</taxon>
        <taxon>Ephydroidea</taxon>
        <taxon>Drosophilidae</taxon>
        <taxon>Drosophila</taxon>
        <taxon>Sophophora</taxon>
    </lineage>
</organism>
<accession>B4PBM6</accession>
<dbReference type="PhylomeDB" id="B4PBM6"/>
<feature type="compositionally biased region" description="Low complexity" evidence="1">
    <location>
        <begin position="129"/>
        <end position="141"/>
    </location>
</feature>
<reference evidence="2 3" key="1">
    <citation type="journal article" date="2007" name="Nature">
        <title>Evolution of genes and genomes on the Drosophila phylogeny.</title>
        <authorList>
            <consortium name="Drosophila 12 Genomes Consortium"/>
            <person name="Clark A.G."/>
            <person name="Eisen M.B."/>
            <person name="Smith D.R."/>
            <person name="Bergman C.M."/>
            <person name="Oliver B."/>
            <person name="Markow T.A."/>
            <person name="Kaufman T.C."/>
            <person name="Kellis M."/>
            <person name="Gelbart W."/>
            <person name="Iyer V.N."/>
            <person name="Pollard D.A."/>
            <person name="Sackton T.B."/>
            <person name="Larracuente A.M."/>
            <person name="Singh N.D."/>
            <person name="Abad J.P."/>
            <person name="Abt D.N."/>
            <person name="Adryan B."/>
            <person name="Aguade M."/>
            <person name="Akashi H."/>
            <person name="Anderson W.W."/>
            <person name="Aquadro C.F."/>
            <person name="Ardell D.H."/>
            <person name="Arguello R."/>
            <person name="Artieri C.G."/>
            <person name="Barbash D.A."/>
            <person name="Barker D."/>
            <person name="Barsanti P."/>
            <person name="Batterham P."/>
            <person name="Batzoglou S."/>
            <person name="Begun D."/>
            <person name="Bhutkar A."/>
            <person name="Blanco E."/>
            <person name="Bosak S.A."/>
            <person name="Bradley R.K."/>
            <person name="Brand A.D."/>
            <person name="Brent M.R."/>
            <person name="Brooks A.N."/>
            <person name="Brown R.H."/>
            <person name="Butlin R.K."/>
            <person name="Caggese C."/>
            <person name="Calvi B.R."/>
            <person name="Bernardo de Carvalho A."/>
            <person name="Caspi A."/>
            <person name="Castrezana S."/>
            <person name="Celniker S.E."/>
            <person name="Chang J.L."/>
            <person name="Chapple C."/>
            <person name="Chatterji S."/>
            <person name="Chinwalla A."/>
            <person name="Civetta A."/>
            <person name="Clifton S.W."/>
            <person name="Comeron J.M."/>
            <person name="Costello J.C."/>
            <person name="Coyne J.A."/>
            <person name="Daub J."/>
            <person name="David R.G."/>
            <person name="Delcher A.L."/>
            <person name="Delehaunty K."/>
            <person name="Do C.B."/>
            <person name="Ebling H."/>
            <person name="Edwards K."/>
            <person name="Eickbush T."/>
            <person name="Evans J.D."/>
            <person name="Filipski A."/>
            <person name="Findeiss S."/>
            <person name="Freyhult E."/>
            <person name="Fulton L."/>
            <person name="Fulton R."/>
            <person name="Garcia A.C."/>
            <person name="Gardiner A."/>
            <person name="Garfield D.A."/>
            <person name="Garvin B.E."/>
            <person name="Gibson G."/>
            <person name="Gilbert D."/>
            <person name="Gnerre S."/>
            <person name="Godfrey J."/>
            <person name="Good R."/>
            <person name="Gotea V."/>
            <person name="Gravely B."/>
            <person name="Greenberg A.J."/>
            <person name="Griffiths-Jones S."/>
            <person name="Gross S."/>
            <person name="Guigo R."/>
            <person name="Gustafson E.A."/>
            <person name="Haerty W."/>
            <person name="Hahn M.W."/>
            <person name="Halligan D.L."/>
            <person name="Halpern A.L."/>
            <person name="Halter G.M."/>
            <person name="Han M.V."/>
            <person name="Heger A."/>
            <person name="Hillier L."/>
            <person name="Hinrichs A.S."/>
            <person name="Holmes I."/>
            <person name="Hoskins R.A."/>
            <person name="Hubisz M.J."/>
            <person name="Hultmark D."/>
            <person name="Huntley M.A."/>
            <person name="Jaffe D.B."/>
            <person name="Jagadeeshan S."/>
            <person name="Jeck W.R."/>
            <person name="Johnson J."/>
            <person name="Jones C.D."/>
            <person name="Jordan W.C."/>
            <person name="Karpen G.H."/>
            <person name="Kataoka E."/>
            <person name="Keightley P.D."/>
            <person name="Kheradpour P."/>
            <person name="Kirkness E.F."/>
            <person name="Koerich L.B."/>
            <person name="Kristiansen K."/>
            <person name="Kudrna D."/>
            <person name="Kulathinal R.J."/>
            <person name="Kumar S."/>
            <person name="Kwok R."/>
            <person name="Lander E."/>
            <person name="Langley C.H."/>
            <person name="Lapoint R."/>
            <person name="Lazzaro B.P."/>
            <person name="Lee S.J."/>
            <person name="Levesque L."/>
            <person name="Li R."/>
            <person name="Lin C.F."/>
            <person name="Lin M.F."/>
            <person name="Lindblad-Toh K."/>
            <person name="Llopart A."/>
            <person name="Long M."/>
            <person name="Low L."/>
            <person name="Lozovsky E."/>
            <person name="Lu J."/>
            <person name="Luo M."/>
            <person name="Machado C.A."/>
            <person name="Makalowski W."/>
            <person name="Marzo M."/>
            <person name="Matsuda M."/>
            <person name="Matzkin L."/>
            <person name="McAllister B."/>
            <person name="McBride C.S."/>
            <person name="McKernan B."/>
            <person name="McKernan K."/>
            <person name="Mendez-Lago M."/>
            <person name="Minx P."/>
            <person name="Mollenhauer M.U."/>
            <person name="Montooth K."/>
            <person name="Mount S.M."/>
            <person name="Mu X."/>
            <person name="Myers E."/>
            <person name="Negre B."/>
            <person name="Newfeld S."/>
            <person name="Nielsen R."/>
            <person name="Noor M.A."/>
            <person name="O'Grady P."/>
            <person name="Pachter L."/>
            <person name="Papaceit M."/>
            <person name="Parisi M.J."/>
            <person name="Parisi M."/>
            <person name="Parts L."/>
            <person name="Pedersen J.S."/>
            <person name="Pesole G."/>
            <person name="Phillippy A.M."/>
            <person name="Ponting C.P."/>
            <person name="Pop M."/>
            <person name="Porcelli D."/>
            <person name="Powell J.R."/>
            <person name="Prohaska S."/>
            <person name="Pruitt K."/>
            <person name="Puig M."/>
            <person name="Quesneville H."/>
            <person name="Ram K.R."/>
            <person name="Rand D."/>
            <person name="Rasmussen M.D."/>
            <person name="Reed L.K."/>
            <person name="Reenan R."/>
            <person name="Reily A."/>
            <person name="Remington K.A."/>
            <person name="Rieger T.T."/>
            <person name="Ritchie M.G."/>
            <person name="Robin C."/>
            <person name="Rogers Y.H."/>
            <person name="Rohde C."/>
            <person name="Rozas J."/>
            <person name="Rubenfield M.J."/>
            <person name="Ruiz A."/>
            <person name="Russo S."/>
            <person name="Salzberg S.L."/>
            <person name="Sanchez-Gracia A."/>
            <person name="Saranga D.J."/>
            <person name="Sato H."/>
            <person name="Schaeffer S.W."/>
            <person name="Schatz M.C."/>
            <person name="Schlenke T."/>
            <person name="Schwartz R."/>
            <person name="Segarra C."/>
            <person name="Singh R.S."/>
            <person name="Sirot L."/>
            <person name="Sirota M."/>
            <person name="Sisneros N.B."/>
            <person name="Smith C.D."/>
            <person name="Smith T.F."/>
            <person name="Spieth J."/>
            <person name="Stage D.E."/>
            <person name="Stark A."/>
            <person name="Stephan W."/>
            <person name="Strausberg R.L."/>
            <person name="Strempel S."/>
            <person name="Sturgill D."/>
            <person name="Sutton G."/>
            <person name="Sutton G.G."/>
            <person name="Tao W."/>
            <person name="Teichmann S."/>
            <person name="Tobari Y.N."/>
            <person name="Tomimura Y."/>
            <person name="Tsolas J.M."/>
            <person name="Valente V.L."/>
            <person name="Venter E."/>
            <person name="Venter J.C."/>
            <person name="Vicario S."/>
            <person name="Vieira F.G."/>
            <person name="Vilella A.J."/>
            <person name="Villasante A."/>
            <person name="Walenz B."/>
            <person name="Wang J."/>
            <person name="Wasserman M."/>
            <person name="Watts T."/>
            <person name="Wilson D."/>
            <person name="Wilson R.K."/>
            <person name="Wing R.A."/>
            <person name="Wolfner M.F."/>
            <person name="Wong A."/>
            <person name="Wong G.K."/>
            <person name="Wu C.I."/>
            <person name="Wu G."/>
            <person name="Yamamoto D."/>
            <person name="Yang H.P."/>
            <person name="Yang S.P."/>
            <person name="Yorke J.A."/>
            <person name="Yoshida K."/>
            <person name="Zdobnov E."/>
            <person name="Zhang P."/>
            <person name="Zhang Y."/>
            <person name="Zimin A.V."/>
            <person name="Baldwin J."/>
            <person name="Abdouelleil A."/>
            <person name="Abdulkadir J."/>
            <person name="Abebe A."/>
            <person name="Abera B."/>
            <person name="Abreu J."/>
            <person name="Acer S.C."/>
            <person name="Aftuck L."/>
            <person name="Alexander A."/>
            <person name="An P."/>
            <person name="Anderson E."/>
            <person name="Anderson S."/>
            <person name="Arachi H."/>
            <person name="Azer M."/>
            <person name="Bachantsang P."/>
            <person name="Barry A."/>
            <person name="Bayul T."/>
            <person name="Berlin A."/>
            <person name="Bessette D."/>
            <person name="Bloom T."/>
            <person name="Blye J."/>
            <person name="Boguslavskiy L."/>
            <person name="Bonnet C."/>
            <person name="Boukhgalter B."/>
            <person name="Bourzgui I."/>
            <person name="Brown A."/>
            <person name="Cahill P."/>
            <person name="Channer S."/>
            <person name="Cheshatsang Y."/>
            <person name="Chuda L."/>
            <person name="Citroen M."/>
            <person name="Collymore A."/>
            <person name="Cooke P."/>
            <person name="Costello M."/>
            <person name="D'Aco K."/>
            <person name="Daza R."/>
            <person name="De Haan G."/>
            <person name="DeGray S."/>
            <person name="DeMaso C."/>
            <person name="Dhargay N."/>
            <person name="Dooley K."/>
            <person name="Dooley E."/>
            <person name="Doricent M."/>
            <person name="Dorje P."/>
            <person name="Dorjee K."/>
            <person name="Dupes A."/>
            <person name="Elong R."/>
            <person name="Falk J."/>
            <person name="Farina A."/>
            <person name="Faro S."/>
            <person name="Ferguson D."/>
            <person name="Fisher S."/>
            <person name="Foley C.D."/>
            <person name="Franke A."/>
            <person name="Friedrich D."/>
            <person name="Gadbois L."/>
            <person name="Gearin G."/>
            <person name="Gearin C.R."/>
            <person name="Giannoukos G."/>
            <person name="Goode T."/>
            <person name="Graham J."/>
            <person name="Grandbois E."/>
            <person name="Grewal S."/>
            <person name="Gyaltsen K."/>
            <person name="Hafez N."/>
            <person name="Hagos B."/>
            <person name="Hall J."/>
            <person name="Henson C."/>
            <person name="Hollinger A."/>
            <person name="Honan T."/>
            <person name="Huard M.D."/>
            <person name="Hughes L."/>
            <person name="Hurhula B."/>
            <person name="Husby M.E."/>
            <person name="Kamat A."/>
            <person name="Kanga B."/>
            <person name="Kashin S."/>
            <person name="Khazanovich D."/>
            <person name="Kisner P."/>
            <person name="Lance K."/>
            <person name="Lara M."/>
            <person name="Lee W."/>
            <person name="Lennon N."/>
            <person name="Letendre F."/>
            <person name="LeVine R."/>
            <person name="Lipovsky A."/>
            <person name="Liu X."/>
            <person name="Liu J."/>
            <person name="Liu S."/>
            <person name="Lokyitsang T."/>
            <person name="Lokyitsang Y."/>
            <person name="Lubonja R."/>
            <person name="Lui A."/>
            <person name="MacDonald P."/>
            <person name="Magnisalis V."/>
            <person name="Maru K."/>
            <person name="Matthews C."/>
            <person name="McCusker W."/>
            <person name="McDonough S."/>
            <person name="Mehta T."/>
            <person name="Meldrim J."/>
            <person name="Meneus L."/>
            <person name="Mihai O."/>
            <person name="Mihalev A."/>
            <person name="Mihova T."/>
            <person name="Mittelman R."/>
            <person name="Mlenga V."/>
            <person name="Montmayeur A."/>
            <person name="Mulrain L."/>
            <person name="Navidi A."/>
            <person name="Naylor J."/>
            <person name="Negash T."/>
            <person name="Nguyen T."/>
            <person name="Nguyen N."/>
            <person name="Nicol R."/>
            <person name="Norbu C."/>
            <person name="Norbu N."/>
            <person name="Novod N."/>
            <person name="O'Neill B."/>
            <person name="Osman S."/>
            <person name="Markiewicz E."/>
            <person name="Oyono O.L."/>
            <person name="Patti C."/>
            <person name="Phunkhang P."/>
            <person name="Pierre F."/>
            <person name="Priest M."/>
            <person name="Raghuraman S."/>
            <person name="Rege F."/>
            <person name="Reyes R."/>
            <person name="Rise C."/>
            <person name="Rogov P."/>
            <person name="Ross K."/>
            <person name="Ryan E."/>
            <person name="Settipalli S."/>
            <person name="Shea T."/>
            <person name="Sherpa N."/>
            <person name="Shi L."/>
            <person name="Shih D."/>
            <person name="Sparrow T."/>
            <person name="Spaulding J."/>
            <person name="Stalker J."/>
            <person name="Stange-Thomann N."/>
            <person name="Stavropoulos S."/>
            <person name="Stone C."/>
            <person name="Strader C."/>
            <person name="Tesfaye S."/>
            <person name="Thomson T."/>
            <person name="Thoulutsang Y."/>
            <person name="Thoulutsang D."/>
            <person name="Topham K."/>
            <person name="Topping I."/>
            <person name="Tsamla T."/>
            <person name="Vassiliev H."/>
            <person name="Vo A."/>
            <person name="Wangchuk T."/>
            <person name="Wangdi T."/>
            <person name="Weiand M."/>
            <person name="Wilkinson J."/>
            <person name="Wilson A."/>
            <person name="Yadav S."/>
            <person name="Young G."/>
            <person name="Yu Q."/>
            <person name="Zembek L."/>
            <person name="Zhong D."/>
            <person name="Zimmer A."/>
            <person name="Zwirko Z."/>
            <person name="Jaffe D.B."/>
            <person name="Alvarez P."/>
            <person name="Brockman W."/>
            <person name="Butler J."/>
            <person name="Chin C."/>
            <person name="Gnerre S."/>
            <person name="Grabherr M."/>
            <person name="Kleber M."/>
            <person name="Mauceli E."/>
            <person name="MacCallum I."/>
        </authorList>
    </citation>
    <scope>NUCLEOTIDE SEQUENCE [LARGE SCALE GENOMIC DNA]</scope>
    <source>
        <strain evidence="3">Tai18E2 / Tucson 14021-0261.01</strain>
    </source>
</reference>
<protein>
    <submittedName>
        <fullName evidence="2">Uncharacterized protein</fullName>
    </submittedName>
</protein>
<evidence type="ECO:0000256" key="1">
    <source>
        <dbReference type="SAM" id="MobiDB-lite"/>
    </source>
</evidence>
<dbReference type="GO" id="GO:0005829">
    <property type="term" value="C:cytosol"/>
    <property type="evidence" value="ECO:0007669"/>
    <property type="project" value="EnsemblMetazoa"/>
</dbReference>
<feature type="region of interest" description="Disordered" evidence="1">
    <location>
        <begin position="73"/>
        <end position="96"/>
    </location>
</feature>
<dbReference type="PANTHER" id="PTHR39075:SF1">
    <property type="entry name" value="FI19908P1"/>
    <property type="match status" value="1"/>
</dbReference>
<dbReference type="AlphaFoldDB" id="B4PBM6"/>
<dbReference type="KEGG" id="dya:Dyak_GE12040"/>
<reference evidence="2 3" key="2">
    <citation type="journal article" date="2007" name="PLoS Biol.">
        <title>Principles of genome evolution in the Drosophila melanogaster species group.</title>
        <authorList>
            <person name="Ranz J.M."/>
            <person name="Maurin D."/>
            <person name="Chan Y.S."/>
            <person name="von Grotthuss M."/>
            <person name="Hillier L.W."/>
            <person name="Roote J."/>
            <person name="Ashburner M."/>
            <person name="Bergman C.M."/>
        </authorList>
    </citation>
    <scope>NUCLEOTIDE SEQUENCE [LARGE SCALE GENOMIC DNA]</scope>
    <source>
        <strain evidence="3">Tai18E2 / Tucson 14021-0261.01</strain>
    </source>
</reference>
<dbReference type="PANTHER" id="PTHR39075">
    <property type="entry name" value="FI19908P1"/>
    <property type="match status" value="1"/>
</dbReference>
<dbReference type="OrthoDB" id="6287170at2759"/>
<dbReference type="Proteomes" id="UP000002282">
    <property type="component" value="Chromosome 2R"/>
</dbReference>
<dbReference type="GO" id="GO:0017148">
    <property type="term" value="P:negative regulation of translation"/>
    <property type="evidence" value="ECO:0007669"/>
    <property type="project" value="EnsemblMetazoa"/>
</dbReference>
<dbReference type="eggNOG" id="ENOG502RTZ8">
    <property type="taxonomic scope" value="Eukaryota"/>
</dbReference>
<proteinExistence type="predicted"/>
<feature type="compositionally biased region" description="Polar residues" evidence="1">
    <location>
        <begin position="87"/>
        <end position="96"/>
    </location>
</feature>
<evidence type="ECO:0000313" key="3">
    <source>
        <dbReference type="Proteomes" id="UP000002282"/>
    </source>
</evidence>
<keyword evidence="3" id="KW-1185">Reference proteome</keyword>
<dbReference type="GO" id="GO:1903502">
    <property type="term" value="C:translation repressor complex"/>
    <property type="evidence" value="ECO:0007669"/>
    <property type="project" value="EnsemblMetazoa"/>
</dbReference>
<evidence type="ECO:0000313" key="2">
    <source>
        <dbReference type="EMBL" id="EDW91510.1"/>
    </source>
</evidence>
<sequence length="515" mass="55364">MVTDAQDTVAPKTSSTKEVQCQHSGTLDEPQAQEPSPPTTAPLATPKSGRVGIFNAEDFLSRAQLNDKINNILRSPTKAPNGVRQRSVFTNNNPSPQATMRLVSSMNSPLAPRLSSLSLSGGMKRGLERGSSSSSMGNSASVGTSTVVLAKECSSQTSSCARSYMHLGMHAAPHSGFGVLPQTAAGSGFEAVGLDMDAANITRSGKSLTGRFNTGYGYEVDGAYCMPQAHHTQQFPSPMPPPPYALGRVSSRTFEFDNNTPPPCPGSGPIAMSNGTIQLRLREGVRIDMTLDKAVRVLNQRSMVAVALSRNCSNSALIHPNGRILQSGSKVEIVTYDGMKANNFVRYAKMWYKGVSFTSESCALIYLVDTAGTRTTTDTFTDLTKDYTLAVFYDDSRHGPSFMSDAHDVIANSTYNCAEDGTEVYDINGFRITQAADGLVKVTRQHNKCLIRTSPGNGSATLTTPGIHCTASLGKTSHLFVRRNEKRMHFDGSCFIVRNAGHSAGFNENNLLIVY</sequence>